<evidence type="ECO:0000313" key="5">
    <source>
        <dbReference type="Proteomes" id="UP000245876"/>
    </source>
</evidence>
<gene>
    <name evidence="4" type="ORF">DF196_04940</name>
</gene>
<feature type="transmembrane region" description="Helical" evidence="2">
    <location>
        <begin position="337"/>
        <end position="359"/>
    </location>
</feature>
<feature type="compositionally biased region" description="Polar residues" evidence="1">
    <location>
        <begin position="139"/>
        <end position="149"/>
    </location>
</feature>
<feature type="domain" description="CAAX prenyl protease 2/Lysostaphin resistance protein A-like" evidence="3">
    <location>
        <begin position="380"/>
        <end position="465"/>
    </location>
</feature>
<feature type="transmembrane region" description="Helical" evidence="2">
    <location>
        <begin position="526"/>
        <end position="551"/>
    </location>
</feature>
<dbReference type="EMBL" id="QFFM01000008">
    <property type="protein sequence ID" value="PWG66198.1"/>
    <property type="molecule type" value="Genomic_DNA"/>
</dbReference>
<keyword evidence="5" id="KW-1185">Reference proteome</keyword>
<name>A0A2U2NAT0_9BIFI</name>
<proteinExistence type="predicted"/>
<feature type="transmembrane region" description="Helical" evidence="2">
    <location>
        <begin position="245"/>
        <end position="267"/>
    </location>
</feature>
<feature type="compositionally biased region" description="Low complexity" evidence="1">
    <location>
        <begin position="103"/>
        <end position="135"/>
    </location>
</feature>
<reference evidence="4 5" key="1">
    <citation type="journal article" date="2018" name="Int. J. Syst. Evol. Microbiol.">
        <title>Bifidobacterium callitrichidarum sp. nov. from the faeces of the emperor tamarin (Saguinus imperator).</title>
        <authorList>
            <person name="Modesto M."/>
            <person name="Michelini S."/>
            <person name="Sansosti M.C."/>
            <person name="De Filippo C."/>
            <person name="Cavalieri D."/>
            <person name="Qvirist L."/>
            <person name="Andlid T."/>
            <person name="Spiezio C."/>
            <person name="Sandri C."/>
            <person name="Pascarelli S."/>
            <person name="Sgorbati B."/>
            <person name="Mattarelli P."/>
        </authorList>
    </citation>
    <scope>NUCLEOTIDE SEQUENCE [LARGE SCALE GENOMIC DNA]</scope>
    <source>
        <strain evidence="4 5">TRI 5</strain>
    </source>
</reference>
<evidence type="ECO:0000259" key="3">
    <source>
        <dbReference type="Pfam" id="PF02517"/>
    </source>
</evidence>
<feature type="compositionally biased region" description="Pro residues" evidence="1">
    <location>
        <begin position="91"/>
        <end position="102"/>
    </location>
</feature>
<feature type="transmembrane region" description="Helical" evidence="2">
    <location>
        <begin position="433"/>
        <end position="453"/>
    </location>
</feature>
<keyword evidence="2" id="KW-0812">Transmembrane</keyword>
<feature type="transmembrane region" description="Helical" evidence="2">
    <location>
        <begin position="279"/>
        <end position="296"/>
    </location>
</feature>
<evidence type="ECO:0000256" key="1">
    <source>
        <dbReference type="SAM" id="MobiDB-lite"/>
    </source>
</evidence>
<dbReference type="Proteomes" id="UP000245876">
    <property type="component" value="Unassembled WGS sequence"/>
</dbReference>
<sequence>MNDVNQPNGSREPQAGQGEPRQLPQANETIRPNEYLSVQSGQSSQTNQTSPYQSPQNQYQPIQQGQPNTPNTPLGYQSIPPVQPVASPLPASQPPQPVPYPAMPQQSYTAPAAPQQQYAASAAQQPSAPYAVPPAGQAVPQSAQPVMPNSTQQYQQYPQYAQYAQPAAPPYRPQPAQPQYRPQYSQYPQYQQQYPYPAYQTYQPYPPRPVTPAPPAIPVDPRQAWRTWRRKVVGRAMGLTFAYEGMMYAGAIIASGIVAMAAATGLFASGRGTYSSSDGIISLISVAVAFGFLLLMRRRDILTREFWLGGPHLDTYGEPNQRGRVSRYGGGRMRPQWFLVFIVLGLGVQGSVSLVQMLLSMGGVDLVSPTSESINESAVTVSMWLYIGLVGPICEEVMFRGVLMKELKPLGKNFAIFTSALAFGLFHDDVVQGTFAFLFGLILGFVAMEYSLVWSIALHIFNNAILSGVIDTLLAGRLSDSGYLMYSIVLALIGVIGSAIVLALYGRSLAQYRRENRSIPDTYAGWTSPAFIAFVVLNAVVAIASLIAAMVG</sequence>
<dbReference type="AlphaFoldDB" id="A0A2U2NAT0"/>
<dbReference type="GO" id="GO:0080120">
    <property type="term" value="P:CAAX-box protein maturation"/>
    <property type="evidence" value="ECO:0007669"/>
    <property type="project" value="UniProtKB-ARBA"/>
</dbReference>
<protein>
    <recommendedName>
        <fullName evidence="3">CAAX prenyl protease 2/Lysostaphin resistance protein A-like domain-containing protein</fullName>
    </recommendedName>
</protein>
<dbReference type="PANTHER" id="PTHR36435:SF1">
    <property type="entry name" value="CAAX AMINO TERMINAL PROTEASE FAMILY PROTEIN"/>
    <property type="match status" value="1"/>
</dbReference>
<comment type="caution">
    <text evidence="4">The sequence shown here is derived from an EMBL/GenBank/DDBJ whole genome shotgun (WGS) entry which is preliminary data.</text>
</comment>
<evidence type="ECO:0000313" key="4">
    <source>
        <dbReference type="EMBL" id="PWG66198.1"/>
    </source>
</evidence>
<dbReference type="OrthoDB" id="8453431at2"/>
<dbReference type="InterPro" id="IPR003675">
    <property type="entry name" value="Rce1/LyrA-like_dom"/>
</dbReference>
<dbReference type="GO" id="GO:0004175">
    <property type="term" value="F:endopeptidase activity"/>
    <property type="evidence" value="ECO:0007669"/>
    <property type="project" value="UniProtKB-ARBA"/>
</dbReference>
<feature type="compositionally biased region" description="Polar residues" evidence="1">
    <location>
        <begin position="1"/>
        <end position="11"/>
    </location>
</feature>
<accession>A0A2U2NAT0</accession>
<organism evidence="4 5">
    <name type="scientific">Bifidobacterium callitrichidarum</name>
    <dbReference type="NCBI Taxonomy" id="2052941"/>
    <lineage>
        <taxon>Bacteria</taxon>
        <taxon>Bacillati</taxon>
        <taxon>Actinomycetota</taxon>
        <taxon>Actinomycetes</taxon>
        <taxon>Bifidobacteriales</taxon>
        <taxon>Bifidobacteriaceae</taxon>
        <taxon>Bifidobacterium</taxon>
    </lineage>
</organism>
<feature type="compositionally biased region" description="Low complexity" evidence="1">
    <location>
        <begin position="37"/>
        <end position="69"/>
    </location>
</feature>
<evidence type="ECO:0000256" key="2">
    <source>
        <dbReference type="SAM" id="Phobius"/>
    </source>
</evidence>
<keyword evidence="2" id="KW-1133">Transmembrane helix</keyword>
<keyword evidence="2" id="KW-0472">Membrane</keyword>
<feature type="transmembrane region" description="Helical" evidence="2">
    <location>
        <begin position="460"/>
        <end position="478"/>
    </location>
</feature>
<feature type="transmembrane region" description="Helical" evidence="2">
    <location>
        <begin position="484"/>
        <end position="505"/>
    </location>
</feature>
<dbReference type="InterPro" id="IPR052710">
    <property type="entry name" value="CAAX_protease"/>
</dbReference>
<feature type="region of interest" description="Disordered" evidence="1">
    <location>
        <begin position="1"/>
        <end position="149"/>
    </location>
</feature>
<dbReference type="PANTHER" id="PTHR36435">
    <property type="entry name" value="SLR1288 PROTEIN"/>
    <property type="match status" value="1"/>
</dbReference>
<dbReference type="Pfam" id="PF02517">
    <property type="entry name" value="Rce1-like"/>
    <property type="match status" value="1"/>
</dbReference>